<evidence type="ECO:0000313" key="1">
    <source>
        <dbReference type="EMBL" id="EPX57500.1"/>
    </source>
</evidence>
<organism evidence="1 2">
    <name type="scientific">Cystobacter fuscus (strain ATCC 25194 / DSM 2262 / NBRC 100088 / M29)</name>
    <dbReference type="NCBI Taxonomy" id="1242864"/>
    <lineage>
        <taxon>Bacteria</taxon>
        <taxon>Pseudomonadati</taxon>
        <taxon>Myxococcota</taxon>
        <taxon>Myxococcia</taxon>
        <taxon>Myxococcales</taxon>
        <taxon>Cystobacterineae</taxon>
        <taxon>Archangiaceae</taxon>
        <taxon>Cystobacter</taxon>
    </lineage>
</organism>
<dbReference type="Proteomes" id="UP000011682">
    <property type="component" value="Unassembled WGS sequence"/>
</dbReference>
<evidence type="ECO:0000313" key="2">
    <source>
        <dbReference type="Proteomes" id="UP000011682"/>
    </source>
</evidence>
<dbReference type="EMBL" id="ANAH02000049">
    <property type="protein sequence ID" value="EPX57500.1"/>
    <property type="molecule type" value="Genomic_DNA"/>
</dbReference>
<sequence length="49" mass="5605">MVPTGKRRMVPLMLGRIVAFRESRKPLVIPPTSFPWNIQTSVQNHCTNV</sequence>
<dbReference type="AlphaFoldDB" id="S9NZ54"/>
<accession>S9NZ54</accession>
<reference evidence="1" key="1">
    <citation type="submission" date="2013-05" db="EMBL/GenBank/DDBJ databases">
        <title>Genome assembly of Cystobacter fuscus DSM 2262.</title>
        <authorList>
            <person name="Sharma G."/>
            <person name="Khatri I."/>
            <person name="Kaur C."/>
            <person name="Mayilraj S."/>
            <person name="Subramanian S."/>
        </authorList>
    </citation>
    <scope>NUCLEOTIDE SEQUENCE [LARGE SCALE GENOMIC DNA]</scope>
    <source>
        <strain evidence="1">DSM 2262</strain>
    </source>
</reference>
<name>S9NZ54_CYSF2</name>
<comment type="caution">
    <text evidence="1">The sequence shown here is derived from an EMBL/GenBank/DDBJ whole genome shotgun (WGS) entry which is preliminary data.</text>
</comment>
<proteinExistence type="predicted"/>
<gene>
    <name evidence="1" type="ORF">D187_009774</name>
</gene>
<keyword evidence="2" id="KW-1185">Reference proteome</keyword>
<protein>
    <submittedName>
        <fullName evidence="1">Uncharacterized protein</fullName>
    </submittedName>
</protein>